<keyword evidence="2" id="KW-0238">DNA-binding</keyword>
<dbReference type="CDD" id="cd07998">
    <property type="entry name" value="WGR_DNA_ligase"/>
    <property type="match status" value="1"/>
</dbReference>
<dbReference type="InterPro" id="IPR008893">
    <property type="entry name" value="WGR_domain"/>
</dbReference>
<sequence>MKLIKQVKLFFFEGKSDKVYEIDLCEINPTAYVVNFRYGRRGAALKEGTKTPEFVNHQKALDIFAALENEKRKKGYQSEVEVFVALPTLSNTNEATPKSRILKRLEDAAAGQNSFKTVWKTSRVIWKAAMLNITEAVPYILKIATKGDEMQLYASLYALMTLKAQNAIPLFESMAHGNRQKDYIRYLSFEALLQLSDPTEHQKTIDSLMELLPDTIKDHIDDGQYTMIEQYYTHTIAKEMPAKELPILYLLSTDYQSFVPVFKKILSTIPFKPPYFKSIRAIFKLAKFKKDYHILSLLFYCFEKQQPMYFRTASLDPNAYQTQQYIDALDSSINLHKEYKNANCQIGFSQFTKYFFQKDSVYFLKNLGMQNVAADYLKFAVNVLLHFEESDYTPSKSKLLSDYGTYNYDKGRYYYTMVDYPECSHSYLLTYILFGNDTNRIMDKKCQFYTKKTVYSSKDYYFNIQKATVVAPNGTTEQGATDASQKKASVFESVFSTIKTIFDKTKTPEPSLIVSKPTDEAPKKPQSLAMFPHLWEAFPEAYLQLLAQANMNLIVDFAYQNIKNNVQYHEFISKIDTSLMLILLDRPFEKAQEMGFEVLEHNQQNIGTDAVLVGKILDVKSEKAQLLAQKMILNQQSFFTNHIDFWLTVIFNTKSNLNQFIHELIHNSRLTEVQKEAILGKAVVALMGFENNDDHNQRAIIVTDRLKMMAYEKMSGISWEIISQLLVSELENNTLLASEILMAKSKITQANDLPIGIIQLLLQNDEIRIRSNGLELLRQYESSTLTQNWTAFLHLFESAHQEVVESLFELQNIDRNNQDIQLRWVEKTIWLLVSKEHFEGAYSIFRTFIKSADVLIINNLHTKWIIKLLLAYHKENALLGFELLQKRLDFDAFSMKQIVALASHEFLDVRKWVWQYYKQHTHRIKQEKKVALTILDASWQDSRQFAFDYFRTHFTATDWDAACLIGIVDAVRPDVELFGKELISLFFDQKDAPTYLYQLSQHPSRNIQLFVTQLLETYLDDSPKSWQAMAYYFKSVLTKVNQSRAAKNRIYQLLYQKATLSEDVATIVATILDEVSATSSIQDKATCIDLLSDLKKRYPKLAIHLQII</sequence>
<feature type="domain" description="WGR" evidence="1">
    <location>
        <begin position="1"/>
        <end position="90"/>
    </location>
</feature>
<evidence type="ECO:0000313" key="3">
    <source>
        <dbReference type="Proteomes" id="UP000320773"/>
    </source>
</evidence>
<comment type="caution">
    <text evidence="2">The sequence shown here is derived from an EMBL/GenBank/DDBJ whole genome shotgun (WGS) entry which is preliminary data.</text>
</comment>
<protein>
    <submittedName>
        <fullName evidence="2">Putative DNA-binding WGR domain protein</fullName>
    </submittedName>
</protein>
<proteinExistence type="predicted"/>
<name>A0A543G2G5_9FLAO</name>
<evidence type="ECO:0000259" key="1">
    <source>
        <dbReference type="PROSITE" id="PS51977"/>
    </source>
</evidence>
<reference evidence="2 3" key="1">
    <citation type="submission" date="2019-06" db="EMBL/GenBank/DDBJ databases">
        <title>Genomic Encyclopedia of Archaeal and Bacterial Type Strains, Phase II (KMG-II): from individual species to whole genera.</title>
        <authorList>
            <person name="Goeker M."/>
        </authorList>
    </citation>
    <scope>NUCLEOTIDE SEQUENCE [LARGE SCALE GENOMIC DNA]</scope>
    <source>
        <strain evidence="2 3">DSM 24789</strain>
    </source>
</reference>
<dbReference type="PROSITE" id="PS51977">
    <property type="entry name" value="WGR"/>
    <property type="match status" value="1"/>
</dbReference>
<dbReference type="Gene3D" id="2.20.140.10">
    <property type="entry name" value="WGR domain"/>
    <property type="match status" value="1"/>
</dbReference>
<dbReference type="Pfam" id="PF05406">
    <property type="entry name" value="WGR"/>
    <property type="match status" value="1"/>
</dbReference>
<organism evidence="2 3">
    <name type="scientific">Flavobacterium branchiophilum</name>
    <dbReference type="NCBI Taxonomy" id="55197"/>
    <lineage>
        <taxon>Bacteria</taxon>
        <taxon>Pseudomonadati</taxon>
        <taxon>Bacteroidota</taxon>
        <taxon>Flavobacteriia</taxon>
        <taxon>Flavobacteriales</taxon>
        <taxon>Flavobacteriaceae</taxon>
        <taxon>Flavobacterium</taxon>
    </lineage>
</organism>
<gene>
    <name evidence="2" type="ORF">BC670_1126</name>
</gene>
<accession>A0A543G2G5</accession>
<evidence type="ECO:0000313" key="2">
    <source>
        <dbReference type="EMBL" id="TQM40249.1"/>
    </source>
</evidence>
<dbReference type="RefSeq" id="WP_133063067.1">
    <property type="nucleotide sequence ID" value="NZ_VFPJ01000001.1"/>
</dbReference>
<dbReference type="EMBL" id="VFPJ01000001">
    <property type="protein sequence ID" value="TQM40249.1"/>
    <property type="molecule type" value="Genomic_DNA"/>
</dbReference>
<dbReference type="AlphaFoldDB" id="A0A543G2G5"/>
<dbReference type="InterPro" id="IPR036930">
    <property type="entry name" value="WGR_dom_sf"/>
</dbReference>
<dbReference type="Proteomes" id="UP000320773">
    <property type="component" value="Unassembled WGS sequence"/>
</dbReference>
<dbReference type="SUPFAM" id="SSF142921">
    <property type="entry name" value="WGR domain-like"/>
    <property type="match status" value="1"/>
</dbReference>
<dbReference type="GO" id="GO:0003677">
    <property type="term" value="F:DNA binding"/>
    <property type="evidence" value="ECO:0007669"/>
    <property type="project" value="UniProtKB-KW"/>
</dbReference>